<feature type="transmembrane region" description="Helical" evidence="6">
    <location>
        <begin position="185"/>
        <end position="204"/>
    </location>
</feature>
<keyword evidence="8" id="KW-0378">Hydrolase</keyword>
<dbReference type="PANTHER" id="PTHR43066">
    <property type="entry name" value="RHOMBOID-RELATED PROTEIN"/>
    <property type="match status" value="1"/>
</dbReference>
<feature type="compositionally biased region" description="Polar residues" evidence="5">
    <location>
        <begin position="1"/>
        <end position="17"/>
    </location>
</feature>
<dbReference type="OrthoDB" id="465874at2"/>
<evidence type="ECO:0000256" key="5">
    <source>
        <dbReference type="SAM" id="MobiDB-lite"/>
    </source>
</evidence>
<feature type="region of interest" description="Disordered" evidence="5">
    <location>
        <begin position="1"/>
        <end position="23"/>
    </location>
</feature>
<accession>A0A7L4YJV0</accession>
<dbReference type="GO" id="GO:0006508">
    <property type="term" value="P:proteolysis"/>
    <property type="evidence" value="ECO:0007669"/>
    <property type="project" value="UniProtKB-KW"/>
</dbReference>
<comment type="subcellular location">
    <subcellularLocation>
        <location evidence="1">Membrane</location>
        <topology evidence="1">Multi-pass membrane protein</topology>
    </subcellularLocation>
</comment>
<keyword evidence="9" id="KW-1185">Reference proteome</keyword>
<dbReference type="InParanoid" id="A0A7L4YJV0"/>
<organism evidence="8 9">
    <name type="scientific">Epidermidibacterium keratini</name>
    <dbReference type="NCBI Taxonomy" id="1891644"/>
    <lineage>
        <taxon>Bacteria</taxon>
        <taxon>Bacillati</taxon>
        <taxon>Actinomycetota</taxon>
        <taxon>Actinomycetes</taxon>
        <taxon>Sporichthyales</taxon>
        <taxon>Sporichthyaceae</taxon>
        <taxon>Epidermidibacterium</taxon>
    </lineage>
</organism>
<feature type="transmembrane region" description="Helical" evidence="6">
    <location>
        <begin position="92"/>
        <end position="125"/>
    </location>
</feature>
<dbReference type="GO" id="GO:0004252">
    <property type="term" value="F:serine-type endopeptidase activity"/>
    <property type="evidence" value="ECO:0007669"/>
    <property type="project" value="InterPro"/>
</dbReference>
<dbReference type="GO" id="GO:0016020">
    <property type="term" value="C:membrane"/>
    <property type="evidence" value="ECO:0007669"/>
    <property type="project" value="UniProtKB-SubCell"/>
</dbReference>
<sequence>MTRAQHNALGTPSATSESPRKPNALSRPLGAAIVMLAILAVMFGLEVFDQASPVDLDTYGIEAQELDGLPGIFSAPFLHAGYAHLWSNAVPLFVLGWLTLIGGLAQFLVAALGIIVASGLFAWAFTFGDGTQYVIGASGLVFGLLTYLLARGIFTRNGKQILISVVVFVLYGTVLFGVLPTDSGVSWQAHLGGAIGGVVMAWVLSRRQRAGRASTSAKGAAPTL</sequence>
<keyword evidence="4 6" id="KW-0472">Membrane</keyword>
<dbReference type="AlphaFoldDB" id="A0A7L4YJV0"/>
<evidence type="ECO:0000256" key="3">
    <source>
        <dbReference type="ARBA" id="ARBA00022989"/>
    </source>
</evidence>
<dbReference type="SUPFAM" id="SSF144091">
    <property type="entry name" value="Rhomboid-like"/>
    <property type="match status" value="1"/>
</dbReference>
<reference evidence="8 9" key="1">
    <citation type="journal article" date="2018" name="Int. J. Syst. Evol. Microbiol.">
        <title>Epidermidibacterium keratini gen. nov., sp. nov., a member of the family Sporichthyaceae, isolated from keratin epidermis.</title>
        <authorList>
            <person name="Lee D.G."/>
            <person name="Trujillo M.E."/>
            <person name="Kang S."/>
            <person name="Nam J.J."/>
            <person name="Kim Y.J."/>
        </authorList>
    </citation>
    <scope>NUCLEOTIDE SEQUENCE [LARGE SCALE GENOMIC DNA]</scope>
    <source>
        <strain evidence="8 9">EPI-7</strain>
    </source>
</reference>
<name>A0A7L4YJV0_9ACTN</name>
<protein>
    <submittedName>
        <fullName evidence="8">Rhomboid family intramembrane serine protease</fullName>
    </submittedName>
</protein>
<dbReference type="InterPro" id="IPR035952">
    <property type="entry name" value="Rhomboid-like_sf"/>
</dbReference>
<dbReference type="Gene3D" id="1.20.1540.10">
    <property type="entry name" value="Rhomboid-like"/>
    <property type="match status" value="1"/>
</dbReference>
<gene>
    <name evidence="8" type="ORF">EK0264_03865</name>
</gene>
<dbReference type="Proteomes" id="UP000463857">
    <property type="component" value="Chromosome"/>
</dbReference>
<keyword evidence="8" id="KW-0645">Protease</keyword>
<proteinExistence type="predicted"/>
<keyword evidence="2 6" id="KW-0812">Transmembrane</keyword>
<dbReference type="InterPro" id="IPR022764">
    <property type="entry name" value="Peptidase_S54_rhomboid_dom"/>
</dbReference>
<dbReference type="KEGG" id="eke:EK0264_03865"/>
<evidence type="ECO:0000259" key="7">
    <source>
        <dbReference type="Pfam" id="PF01694"/>
    </source>
</evidence>
<feature type="transmembrane region" description="Helical" evidence="6">
    <location>
        <begin position="161"/>
        <end position="179"/>
    </location>
</feature>
<evidence type="ECO:0000256" key="4">
    <source>
        <dbReference type="ARBA" id="ARBA00023136"/>
    </source>
</evidence>
<dbReference type="EMBL" id="CP047156">
    <property type="protein sequence ID" value="QHB99505.1"/>
    <property type="molecule type" value="Genomic_DNA"/>
</dbReference>
<evidence type="ECO:0000313" key="8">
    <source>
        <dbReference type="EMBL" id="QHB99505.1"/>
    </source>
</evidence>
<feature type="domain" description="Peptidase S54 rhomboid" evidence="7">
    <location>
        <begin position="72"/>
        <end position="206"/>
    </location>
</feature>
<dbReference type="Pfam" id="PF01694">
    <property type="entry name" value="Rhomboid"/>
    <property type="match status" value="1"/>
</dbReference>
<feature type="transmembrane region" description="Helical" evidence="6">
    <location>
        <begin position="29"/>
        <end position="48"/>
    </location>
</feature>
<evidence type="ECO:0000313" key="9">
    <source>
        <dbReference type="Proteomes" id="UP000463857"/>
    </source>
</evidence>
<evidence type="ECO:0000256" key="6">
    <source>
        <dbReference type="SAM" id="Phobius"/>
    </source>
</evidence>
<evidence type="ECO:0000256" key="2">
    <source>
        <dbReference type="ARBA" id="ARBA00022692"/>
    </source>
</evidence>
<keyword evidence="3 6" id="KW-1133">Transmembrane helix</keyword>
<evidence type="ECO:0000256" key="1">
    <source>
        <dbReference type="ARBA" id="ARBA00004141"/>
    </source>
</evidence>
<dbReference type="RefSeq" id="WP_159543143.1">
    <property type="nucleotide sequence ID" value="NZ_CP047156.1"/>
</dbReference>
<feature type="transmembrane region" description="Helical" evidence="6">
    <location>
        <begin position="131"/>
        <end position="149"/>
    </location>
</feature>